<feature type="transmembrane region" description="Helical" evidence="2">
    <location>
        <begin position="143"/>
        <end position="160"/>
    </location>
</feature>
<feature type="region of interest" description="Disordered" evidence="1">
    <location>
        <begin position="447"/>
        <end position="468"/>
    </location>
</feature>
<keyword evidence="4" id="KW-1185">Reference proteome</keyword>
<name>A0AAN9UU58_9PEZI</name>
<feature type="transmembrane region" description="Helical" evidence="2">
    <location>
        <begin position="310"/>
        <end position="333"/>
    </location>
</feature>
<reference evidence="3 4" key="1">
    <citation type="submission" date="2024-02" db="EMBL/GenBank/DDBJ databases">
        <title>De novo assembly and annotation of 12 fungi associated with fruit tree decline syndrome in Ontario, Canada.</title>
        <authorList>
            <person name="Sulman M."/>
            <person name="Ellouze W."/>
            <person name="Ilyukhin E."/>
        </authorList>
    </citation>
    <scope>NUCLEOTIDE SEQUENCE [LARGE SCALE GENOMIC DNA]</scope>
    <source>
        <strain evidence="3 4">M11/M66-122</strain>
    </source>
</reference>
<feature type="transmembrane region" description="Helical" evidence="2">
    <location>
        <begin position="110"/>
        <end position="131"/>
    </location>
</feature>
<proteinExistence type="predicted"/>
<organism evidence="3 4">
    <name type="scientific">Diatrype stigma</name>
    <dbReference type="NCBI Taxonomy" id="117547"/>
    <lineage>
        <taxon>Eukaryota</taxon>
        <taxon>Fungi</taxon>
        <taxon>Dikarya</taxon>
        <taxon>Ascomycota</taxon>
        <taxon>Pezizomycotina</taxon>
        <taxon>Sordariomycetes</taxon>
        <taxon>Xylariomycetidae</taxon>
        <taxon>Xylariales</taxon>
        <taxon>Diatrypaceae</taxon>
        <taxon>Diatrype</taxon>
    </lineage>
</organism>
<feature type="transmembrane region" description="Helical" evidence="2">
    <location>
        <begin position="412"/>
        <end position="436"/>
    </location>
</feature>
<protein>
    <submittedName>
        <fullName evidence="3">Uncharacterized protein</fullName>
    </submittedName>
</protein>
<dbReference type="Proteomes" id="UP001320420">
    <property type="component" value="Unassembled WGS sequence"/>
</dbReference>
<keyword evidence="2" id="KW-1133">Transmembrane helix</keyword>
<keyword evidence="2" id="KW-0472">Membrane</keyword>
<gene>
    <name evidence="3" type="ORF">SLS62_004115</name>
</gene>
<feature type="transmembrane region" description="Helical" evidence="2">
    <location>
        <begin position="230"/>
        <end position="251"/>
    </location>
</feature>
<comment type="caution">
    <text evidence="3">The sequence shown here is derived from an EMBL/GenBank/DDBJ whole genome shotgun (WGS) entry which is preliminary data.</text>
</comment>
<evidence type="ECO:0000256" key="2">
    <source>
        <dbReference type="SAM" id="Phobius"/>
    </source>
</evidence>
<feature type="transmembrane region" description="Helical" evidence="2">
    <location>
        <begin position="271"/>
        <end position="289"/>
    </location>
</feature>
<feature type="transmembrane region" description="Helical" evidence="2">
    <location>
        <begin position="372"/>
        <end position="391"/>
    </location>
</feature>
<evidence type="ECO:0000313" key="3">
    <source>
        <dbReference type="EMBL" id="KAK7754016.1"/>
    </source>
</evidence>
<keyword evidence="2" id="KW-0812">Transmembrane</keyword>
<evidence type="ECO:0000256" key="1">
    <source>
        <dbReference type="SAM" id="MobiDB-lite"/>
    </source>
</evidence>
<feature type="transmembrane region" description="Helical" evidence="2">
    <location>
        <begin position="44"/>
        <end position="63"/>
    </location>
</feature>
<sequence>MHRVKAQELRGASTMAGTKNPAAAAATPSPPPTRPRPRPRRRPFNTLITLSFLLISAGSLWTMRIDTALHGVPRDFAPQVESGQLSASTFFSSPSPSSPALILRKHYTGLAALDEALAFLVAAFIAGPAAAATEGGWGAVRLQQLHFLVSFYAVVAAWAVEACRARRRSVAWTAPWALLYQTVGAAVVVPLFCVAHLAAADDDDGDTAAGGVKRGEEGGRRQRQVMRPGYARALLPATAVAYLVPTLAMYAHGHWGGDLHATQGLIAFWQAAPLLVDVLLVLFASLPSIPVSVENKKDGRKSDLPHLQRLYLFAAIVSALAHLGTLYCIFFSASASASLSRLAFFAHVFLPSRATWHDSTALGLHWIFQWDWLGVVAASLLWCWVLVCDVLRLLRRTSGGGGGGGRKWLFEVGAAGAAIIAIAVVVGPGTAVAAVWSWREDKLALLEGEDRGEDEDEDGTEAGKRKVA</sequence>
<evidence type="ECO:0000313" key="4">
    <source>
        <dbReference type="Proteomes" id="UP001320420"/>
    </source>
</evidence>
<dbReference type="AlphaFoldDB" id="A0AAN9UU58"/>
<dbReference type="EMBL" id="JAKJXP020000024">
    <property type="protein sequence ID" value="KAK7754016.1"/>
    <property type="molecule type" value="Genomic_DNA"/>
</dbReference>
<feature type="region of interest" description="Disordered" evidence="1">
    <location>
        <begin position="1"/>
        <end position="41"/>
    </location>
</feature>
<feature type="compositionally biased region" description="Acidic residues" evidence="1">
    <location>
        <begin position="450"/>
        <end position="460"/>
    </location>
</feature>
<accession>A0AAN9UU58</accession>